<organism evidence="1 2">
    <name type="scientific">Entomophthora muscae</name>
    <dbReference type="NCBI Taxonomy" id="34485"/>
    <lineage>
        <taxon>Eukaryota</taxon>
        <taxon>Fungi</taxon>
        <taxon>Fungi incertae sedis</taxon>
        <taxon>Zoopagomycota</taxon>
        <taxon>Entomophthoromycotina</taxon>
        <taxon>Entomophthoromycetes</taxon>
        <taxon>Entomophthorales</taxon>
        <taxon>Entomophthoraceae</taxon>
        <taxon>Entomophthora</taxon>
    </lineage>
</organism>
<name>A0ACC2SIT4_9FUNG</name>
<dbReference type="Proteomes" id="UP001165960">
    <property type="component" value="Unassembled WGS sequence"/>
</dbReference>
<comment type="caution">
    <text evidence="1">The sequence shown here is derived from an EMBL/GenBank/DDBJ whole genome shotgun (WGS) entry which is preliminary data.</text>
</comment>
<proteinExistence type="predicted"/>
<evidence type="ECO:0000313" key="1">
    <source>
        <dbReference type="EMBL" id="KAJ9062203.1"/>
    </source>
</evidence>
<keyword evidence="2" id="KW-1185">Reference proteome</keyword>
<gene>
    <name evidence="1" type="ORF">DSO57_1013072</name>
</gene>
<dbReference type="EMBL" id="QTSX02005018">
    <property type="protein sequence ID" value="KAJ9062203.1"/>
    <property type="molecule type" value="Genomic_DNA"/>
</dbReference>
<reference evidence="1" key="1">
    <citation type="submission" date="2022-04" db="EMBL/GenBank/DDBJ databases">
        <title>Genome of the entomopathogenic fungus Entomophthora muscae.</title>
        <authorList>
            <person name="Elya C."/>
            <person name="Lovett B.R."/>
            <person name="Lee E."/>
            <person name="Macias A.M."/>
            <person name="Hajek A.E."/>
            <person name="De Bivort B.L."/>
            <person name="Kasson M.T."/>
            <person name="De Fine Licht H.H."/>
            <person name="Stajich J.E."/>
        </authorList>
    </citation>
    <scope>NUCLEOTIDE SEQUENCE</scope>
    <source>
        <strain evidence="1">Berkeley</strain>
    </source>
</reference>
<evidence type="ECO:0000313" key="2">
    <source>
        <dbReference type="Proteomes" id="UP001165960"/>
    </source>
</evidence>
<sequence>MNSNYSSKGERRVARDDWKELVDESLIALWPKSSHQTPNMFHGRTKSEDLSAFAAAIQKEPFGLPCADRSRKASLPHKIQPSTSQYGLFNNDASLKYARRRIRLASDFDEMLKRGFPTLSTDQSTPDFTLYISLTPKVAMNSSEVSPLD</sequence>
<protein>
    <submittedName>
        <fullName evidence="1">Uncharacterized protein</fullName>
    </submittedName>
</protein>
<accession>A0ACC2SIT4</accession>